<evidence type="ECO:0000256" key="1">
    <source>
        <dbReference type="SAM" id="MobiDB-lite"/>
    </source>
</evidence>
<dbReference type="Proteomes" id="UP000184073">
    <property type="component" value="Unassembled WGS sequence"/>
</dbReference>
<dbReference type="GeneID" id="63733480"/>
<gene>
    <name evidence="2" type="ORF">ASPVEDRAFT_870664</name>
</gene>
<dbReference type="RefSeq" id="XP_040671619.1">
    <property type="nucleotide sequence ID" value="XM_040817969.1"/>
</dbReference>
<keyword evidence="3" id="KW-1185">Reference proteome</keyword>
<dbReference type="VEuPathDB" id="FungiDB:ASPVEDRAFT_870664"/>
<organism evidence="2 3">
    <name type="scientific">Aspergillus versicolor CBS 583.65</name>
    <dbReference type="NCBI Taxonomy" id="1036611"/>
    <lineage>
        <taxon>Eukaryota</taxon>
        <taxon>Fungi</taxon>
        <taxon>Dikarya</taxon>
        <taxon>Ascomycota</taxon>
        <taxon>Pezizomycotina</taxon>
        <taxon>Eurotiomycetes</taxon>
        <taxon>Eurotiomycetidae</taxon>
        <taxon>Eurotiales</taxon>
        <taxon>Aspergillaceae</taxon>
        <taxon>Aspergillus</taxon>
        <taxon>Aspergillus subgen. Nidulantes</taxon>
    </lineage>
</organism>
<feature type="region of interest" description="Disordered" evidence="1">
    <location>
        <begin position="35"/>
        <end position="66"/>
    </location>
</feature>
<protein>
    <submittedName>
        <fullName evidence="2">Uncharacterized protein</fullName>
    </submittedName>
</protein>
<reference evidence="3" key="1">
    <citation type="journal article" date="2017" name="Genome Biol.">
        <title>Comparative genomics reveals high biological diversity and specific adaptations in the industrially and medically important fungal genus Aspergillus.</title>
        <authorList>
            <person name="de Vries R.P."/>
            <person name="Riley R."/>
            <person name="Wiebenga A."/>
            <person name="Aguilar-Osorio G."/>
            <person name="Amillis S."/>
            <person name="Uchima C.A."/>
            <person name="Anderluh G."/>
            <person name="Asadollahi M."/>
            <person name="Askin M."/>
            <person name="Barry K."/>
            <person name="Battaglia E."/>
            <person name="Bayram O."/>
            <person name="Benocci T."/>
            <person name="Braus-Stromeyer S.A."/>
            <person name="Caldana C."/>
            <person name="Canovas D."/>
            <person name="Cerqueira G.C."/>
            <person name="Chen F."/>
            <person name="Chen W."/>
            <person name="Choi C."/>
            <person name="Clum A."/>
            <person name="Dos Santos R.A."/>
            <person name="Damasio A.R."/>
            <person name="Diallinas G."/>
            <person name="Emri T."/>
            <person name="Fekete E."/>
            <person name="Flipphi M."/>
            <person name="Freyberg S."/>
            <person name="Gallo A."/>
            <person name="Gournas C."/>
            <person name="Habgood R."/>
            <person name="Hainaut M."/>
            <person name="Harispe M.L."/>
            <person name="Henrissat B."/>
            <person name="Hilden K.S."/>
            <person name="Hope R."/>
            <person name="Hossain A."/>
            <person name="Karabika E."/>
            <person name="Karaffa L."/>
            <person name="Karanyi Z."/>
            <person name="Krasevec N."/>
            <person name="Kuo A."/>
            <person name="Kusch H."/>
            <person name="LaButti K."/>
            <person name="Lagendijk E.L."/>
            <person name="Lapidus A."/>
            <person name="Levasseur A."/>
            <person name="Lindquist E."/>
            <person name="Lipzen A."/>
            <person name="Logrieco A.F."/>
            <person name="MacCabe A."/>
            <person name="Maekelae M.R."/>
            <person name="Malavazi I."/>
            <person name="Melin P."/>
            <person name="Meyer V."/>
            <person name="Mielnichuk N."/>
            <person name="Miskei M."/>
            <person name="Molnar A.P."/>
            <person name="Mule G."/>
            <person name="Ngan C.Y."/>
            <person name="Orejas M."/>
            <person name="Orosz E."/>
            <person name="Ouedraogo J.P."/>
            <person name="Overkamp K.M."/>
            <person name="Park H.-S."/>
            <person name="Perrone G."/>
            <person name="Piumi F."/>
            <person name="Punt P.J."/>
            <person name="Ram A.F."/>
            <person name="Ramon A."/>
            <person name="Rauscher S."/>
            <person name="Record E."/>
            <person name="Riano-Pachon D.M."/>
            <person name="Robert V."/>
            <person name="Roehrig J."/>
            <person name="Ruller R."/>
            <person name="Salamov A."/>
            <person name="Salih N.S."/>
            <person name="Samson R.A."/>
            <person name="Sandor E."/>
            <person name="Sanguinetti M."/>
            <person name="Schuetze T."/>
            <person name="Sepcic K."/>
            <person name="Shelest E."/>
            <person name="Sherlock G."/>
            <person name="Sophianopoulou V."/>
            <person name="Squina F.M."/>
            <person name="Sun H."/>
            <person name="Susca A."/>
            <person name="Todd R.B."/>
            <person name="Tsang A."/>
            <person name="Unkles S.E."/>
            <person name="van de Wiele N."/>
            <person name="van Rossen-Uffink D."/>
            <person name="Oliveira J.V."/>
            <person name="Vesth T.C."/>
            <person name="Visser J."/>
            <person name="Yu J.-H."/>
            <person name="Zhou M."/>
            <person name="Andersen M.R."/>
            <person name="Archer D.B."/>
            <person name="Baker S.E."/>
            <person name="Benoit I."/>
            <person name="Brakhage A.A."/>
            <person name="Braus G.H."/>
            <person name="Fischer R."/>
            <person name="Frisvad J.C."/>
            <person name="Goldman G.H."/>
            <person name="Houbraken J."/>
            <person name="Oakley B."/>
            <person name="Pocsi I."/>
            <person name="Scazzocchio C."/>
            <person name="Seiboth B."/>
            <person name="vanKuyk P.A."/>
            <person name="Wortman J."/>
            <person name="Dyer P.S."/>
            <person name="Grigoriev I.V."/>
        </authorList>
    </citation>
    <scope>NUCLEOTIDE SEQUENCE [LARGE SCALE GENOMIC DNA]</scope>
    <source>
        <strain evidence="3">CBS 583.65</strain>
    </source>
</reference>
<name>A0A1L9PWH1_ASPVE</name>
<feature type="compositionally biased region" description="Basic and acidic residues" evidence="1">
    <location>
        <begin position="57"/>
        <end position="66"/>
    </location>
</feature>
<dbReference type="EMBL" id="KV878133">
    <property type="protein sequence ID" value="OJJ05857.1"/>
    <property type="molecule type" value="Genomic_DNA"/>
</dbReference>
<evidence type="ECO:0000313" key="3">
    <source>
        <dbReference type="Proteomes" id="UP000184073"/>
    </source>
</evidence>
<accession>A0A1L9PWH1</accession>
<evidence type="ECO:0000313" key="2">
    <source>
        <dbReference type="EMBL" id="OJJ05857.1"/>
    </source>
</evidence>
<sequence>MNPEPAVGGGLPLKKLKYVPGRPGGGGRYIGVAVRETVKPKPKPQPRLKQPKLSRNTKTESKGRTK</sequence>
<feature type="compositionally biased region" description="Basic residues" evidence="1">
    <location>
        <begin position="40"/>
        <end position="52"/>
    </location>
</feature>
<dbReference type="AlphaFoldDB" id="A0A1L9PWH1"/>
<proteinExistence type="predicted"/>